<reference evidence="2 3" key="1">
    <citation type="submission" date="2020-04" db="EMBL/GenBank/DDBJ databases">
        <authorList>
            <person name="Klaysubun C."/>
            <person name="Duangmal K."/>
            <person name="Lipun K."/>
        </authorList>
    </citation>
    <scope>NUCLEOTIDE SEQUENCE [LARGE SCALE GENOMIC DNA]</scope>
    <source>
        <strain evidence="2 3">JCM 11839</strain>
    </source>
</reference>
<evidence type="ECO:0000313" key="3">
    <source>
        <dbReference type="Proteomes" id="UP001296706"/>
    </source>
</evidence>
<dbReference type="Proteomes" id="UP001296706">
    <property type="component" value="Unassembled WGS sequence"/>
</dbReference>
<keyword evidence="3" id="KW-1185">Reference proteome</keyword>
<comment type="caution">
    <text evidence="2">The sequence shown here is derived from an EMBL/GenBank/DDBJ whole genome shotgun (WGS) entry which is preliminary data.</text>
</comment>
<feature type="compositionally biased region" description="Basic and acidic residues" evidence="1">
    <location>
        <begin position="42"/>
        <end position="55"/>
    </location>
</feature>
<proteinExistence type="predicted"/>
<dbReference type="RefSeq" id="WP_169398992.1">
    <property type="nucleotide sequence ID" value="NZ_BAAAJH010000049.1"/>
</dbReference>
<organism evidence="2 3">
    <name type="scientific">Pseudonocardia xinjiangensis</name>
    <dbReference type="NCBI Taxonomy" id="75289"/>
    <lineage>
        <taxon>Bacteria</taxon>
        <taxon>Bacillati</taxon>
        <taxon>Actinomycetota</taxon>
        <taxon>Actinomycetes</taxon>
        <taxon>Pseudonocardiales</taxon>
        <taxon>Pseudonocardiaceae</taxon>
        <taxon>Pseudonocardia</taxon>
    </lineage>
</organism>
<accession>A0ABX1RLU7</accession>
<evidence type="ECO:0000256" key="1">
    <source>
        <dbReference type="SAM" id="MobiDB-lite"/>
    </source>
</evidence>
<evidence type="ECO:0000313" key="2">
    <source>
        <dbReference type="EMBL" id="NMH80947.1"/>
    </source>
</evidence>
<sequence length="106" mass="11373">MDFIRLDGREYLAGFTPTPPVSRADLGEVVAESRCSLSAFNERTRTDPGSPRDGDTGFLPPGTDIHAVHGWDPACRVAAERDGRLYVYLAQETGADHARPAACAVG</sequence>
<gene>
    <name evidence="2" type="ORF">HF577_28130</name>
</gene>
<name>A0ABX1RLU7_9PSEU</name>
<protein>
    <submittedName>
        <fullName evidence="2">Uncharacterized protein</fullName>
    </submittedName>
</protein>
<feature type="region of interest" description="Disordered" evidence="1">
    <location>
        <begin position="40"/>
        <end position="60"/>
    </location>
</feature>
<dbReference type="EMBL" id="JAAXKY010000122">
    <property type="protein sequence ID" value="NMH80947.1"/>
    <property type="molecule type" value="Genomic_DNA"/>
</dbReference>